<dbReference type="AlphaFoldDB" id="A0A3B3U4Z5"/>
<dbReference type="Proteomes" id="UP000261500">
    <property type="component" value="Unplaced"/>
</dbReference>
<reference evidence="2" key="2">
    <citation type="submission" date="2025-09" db="UniProtKB">
        <authorList>
            <consortium name="Ensembl"/>
        </authorList>
    </citation>
    <scope>IDENTIFICATION</scope>
</reference>
<dbReference type="InterPro" id="IPR039102">
    <property type="entry name" value="FAM13"/>
</dbReference>
<dbReference type="PANTHER" id="PTHR15904:SF19">
    <property type="entry name" value="PROTEIN FAM13C"/>
    <property type="match status" value="1"/>
</dbReference>
<dbReference type="Ensembl" id="ENSPLAT00000003707.1">
    <property type="protein sequence ID" value="ENSPLAP00000007948.1"/>
    <property type="gene ID" value="ENSPLAG00000010409.1"/>
</dbReference>
<feature type="domain" description="Rho-GAP" evidence="1">
    <location>
        <begin position="1"/>
        <end position="152"/>
    </location>
</feature>
<dbReference type="InterPro" id="IPR008936">
    <property type="entry name" value="Rho_GTPase_activation_prot"/>
</dbReference>
<protein>
    <recommendedName>
        <fullName evidence="1">Rho-GAP domain-containing protein</fullName>
    </recommendedName>
</protein>
<dbReference type="STRING" id="48699.ENSPLAP00000007948"/>
<keyword evidence="3" id="KW-1185">Reference proteome</keyword>
<dbReference type="InterPro" id="IPR000198">
    <property type="entry name" value="RhoGAP_dom"/>
</dbReference>
<dbReference type="SUPFAM" id="SSF48350">
    <property type="entry name" value="GTPase activation domain, GAP"/>
    <property type="match status" value="1"/>
</dbReference>
<dbReference type="SMART" id="SM00324">
    <property type="entry name" value="RhoGAP"/>
    <property type="match status" value="1"/>
</dbReference>
<dbReference type="Gene3D" id="1.10.555.10">
    <property type="entry name" value="Rho GTPase activation protein"/>
    <property type="match status" value="1"/>
</dbReference>
<dbReference type="PANTHER" id="PTHR15904">
    <property type="entry name" value="FAM13"/>
    <property type="match status" value="1"/>
</dbReference>
<name>A0A3B3U4Z5_9TELE</name>
<accession>A0A3B3U4Z5</accession>
<dbReference type="Pfam" id="PF00620">
    <property type="entry name" value="RhoGAP"/>
    <property type="match status" value="1"/>
</dbReference>
<dbReference type="GeneTree" id="ENSGT00940000165908"/>
<organism evidence="2 3">
    <name type="scientific">Poecilia latipinna</name>
    <name type="common">sailfin molly</name>
    <dbReference type="NCBI Taxonomy" id="48699"/>
    <lineage>
        <taxon>Eukaryota</taxon>
        <taxon>Metazoa</taxon>
        <taxon>Chordata</taxon>
        <taxon>Craniata</taxon>
        <taxon>Vertebrata</taxon>
        <taxon>Euteleostomi</taxon>
        <taxon>Actinopterygii</taxon>
        <taxon>Neopterygii</taxon>
        <taxon>Teleostei</taxon>
        <taxon>Neoteleostei</taxon>
        <taxon>Acanthomorphata</taxon>
        <taxon>Ovalentaria</taxon>
        <taxon>Atherinomorphae</taxon>
        <taxon>Cyprinodontiformes</taxon>
        <taxon>Poeciliidae</taxon>
        <taxon>Poeciliinae</taxon>
        <taxon>Poecilia</taxon>
    </lineage>
</organism>
<dbReference type="GO" id="GO:0007165">
    <property type="term" value="P:signal transduction"/>
    <property type="evidence" value="ECO:0007669"/>
    <property type="project" value="InterPro"/>
</dbReference>
<proteinExistence type="predicted"/>
<evidence type="ECO:0000313" key="2">
    <source>
        <dbReference type="Ensembl" id="ENSPLAP00000007948.1"/>
    </source>
</evidence>
<evidence type="ECO:0000313" key="3">
    <source>
        <dbReference type="Proteomes" id="UP000261500"/>
    </source>
</evidence>
<sequence>KLNENGQMVNGIPLVLIDMVEFLEKYGLHHRGLFRLCGSTARVKQLRKQLDQGERVDLDQLGDATTVASLLKLFLRELPTPLVPEPHRKQLVLILKGALENDFYENLCLLPDFSLNILSYLFHFLSKVASQSLSNHMPMENLATIFGPCIFQ</sequence>
<dbReference type="PROSITE" id="PS50238">
    <property type="entry name" value="RHOGAP"/>
    <property type="match status" value="1"/>
</dbReference>
<reference evidence="2" key="1">
    <citation type="submission" date="2025-08" db="UniProtKB">
        <authorList>
            <consortium name="Ensembl"/>
        </authorList>
    </citation>
    <scope>IDENTIFICATION</scope>
</reference>
<evidence type="ECO:0000259" key="1">
    <source>
        <dbReference type="PROSITE" id="PS50238"/>
    </source>
</evidence>